<dbReference type="GO" id="GO:0005737">
    <property type="term" value="C:cytoplasm"/>
    <property type="evidence" value="ECO:0007669"/>
    <property type="project" value="TreeGrafter"/>
</dbReference>
<accession>A0A0G1LBF7</accession>
<dbReference type="Pfam" id="PF21068">
    <property type="entry name" value="ATPgraspMvdD"/>
    <property type="match status" value="1"/>
</dbReference>
<sequence length="331" mass="37758">MRDKILIVTDSNELNVPEVQKHLVSSQVLRLNTDQLVGHGLTLQVEKGEIDFLLTCGMQTISANNIKAVWYRRPSNVTIITEKLTENHRKYAENENQRFLMALWNSADTNEIVWVNHPSALRKLEHSKPLQLHTADQVGLATPATLITNCLDAVKEFFDCWNGAIVAKTFGSHTRNDSGWPISVFTTPITRDGLEKFGHELRYAPVIFQNYIPKKLELRITVVGHRIFSCAIHSQDSKRTMYDWRRYDFGHVKHEPCELPPEIVKKLLQAMRIWDLQFGAIDMILTPKGDYVFLEVNPSGQWGWIEAITGMPISKAIADLLVDPTAYSNRP</sequence>
<dbReference type="GO" id="GO:0005524">
    <property type="term" value="F:ATP binding"/>
    <property type="evidence" value="ECO:0007669"/>
    <property type="project" value="UniProtKB-UniRule"/>
</dbReference>
<dbReference type="Proteomes" id="UP000033977">
    <property type="component" value="Unassembled WGS sequence"/>
</dbReference>
<dbReference type="PATRIC" id="fig|1618652.3.peg.438"/>
<dbReference type="PANTHER" id="PTHR21621:SF0">
    <property type="entry name" value="BETA-CITRYLGLUTAMATE SYNTHASE B-RELATED"/>
    <property type="match status" value="1"/>
</dbReference>
<dbReference type="InterPro" id="IPR048936">
    <property type="entry name" value="MvdD-like_ATPgrasp"/>
</dbReference>
<dbReference type="Gene3D" id="3.30.470.20">
    <property type="entry name" value="ATP-grasp fold, B domain"/>
    <property type="match status" value="1"/>
</dbReference>
<proteinExistence type="predicted"/>
<feature type="domain" description="ATP-grasp" evidence="2">
    <location>
        <begin position="132"/>
        <end position="322"/>
    </location>
</feature>
<keyword evidence="1" id="KW-0067">ATP-binding</keyword>
<keyword evidence="1" id="KW-0547">Nucleotide-binding</keyword>
<dbReference type="PANTHER" id="PTHR21621">
    <property type="entry name" value="RIBOSOMAL PROTEIN S6 MODIFICATION PROTEIN"/>
    <property type="match status" value="1"/>
</dbReference>
<dbReference type="GO" id="GO:0018169">
    <property type="term" value="F:ribosomal S6-glutamic acid ligase activity"/>
    <property type="evidence" value="ECO:0007669"/>
    <property type="project" value="TreeGrafter"/>
</dbReference>
<dbReference type="GO" id="GO:0046872">
    <property type="term" value="F:metal ion binding"/>
    <property type="evidence" value="ECO:0007669"/>
    <property type="project" value="InterPro"/>
</dbReference>
<gene>
    <name evidence="3" type="ORF">UW49_C0006G0007</name>
</gene>
<dbReference type="InterPro" id="IPR013651">
    <property type="entry name" value="ATP-grasp_RimK-type"/>
</dbReference>
<name>A0A0G1LBF7_9BACT</name>
<dbReference type="PROSITE" id="PS50975">
    <property type="entry name" value="ATP_GRASP"/>
    <property type="match status" value="1"/>
</dbReference>
<dbReference type="Pfam" id="PF08443">
    <property type="entry name" value="RimK"/>
    <property type="match status" value="1"/>
</dbReference>
<evidence type="ECO:0000313" key="3">
    <source>
        <dbReference type="EMBL" id="KKT57254.1"/>
    </source>
</evidence>
<evidence type="ECO:0000256" key="1">
    <source>
        <dbReference type="PROSITE-ProRule" id="PRU00409"/>
    </source>
</evidence>
<dbReference type="GO" id="GO:0009432">
    <property type="term" value="P:SOS response"/>
    <property type="evidence" value="ECO:0007669"/>
    <property type="project" value="TreeGrafter"/>
</dbReference>
<organism evidence="3 4">
    <name type="scientific">Candidatus Giovannonibacteria bacterium GW2011_GWB1_44_23</name>
    <dbReference type="NCBI Taxonomy" id="1618652"/>
    <lineage>
        <taxon>Bacteria</taxon>
        <taxon>Candidatus Giovannoniibacteriota</taxon>
    </lineage>
</organism>
<dbReference type="AlphaFoldDB" id="A0A0G1LBF7"/>
<dbReference type="InterPro" id="IPR011761">
    <property type="entry name" value="ATP-grasp"/>
</dbReference>
<evidence type="ECO:0000313" key="4">
    <source>
        <dbReference type="Proteomes" id="UP000033977"/>
    </source>
</evidence>
<dbReference type="SUPFAM" id="SSF56059">
    <property type="entry name" value="Glutathione synthetase ATP-binding domain-like"/>
    <property type="match status" value="1"/>
</dbReference>
<comment type="caution">
    <text evidence="3">The sequence shown here is derived from an EMBL/GenBank/DDBJ whole genome shotgun (WGS) entry which is preliminary data.</text>
</comment>
<reference evidence="3 4" key="1">
    <citation type="journal article" date="2015" name="Nature">
        <title>rRNA introns, odd ribosomes, and small enigmatic genomes across a large radiation of phyla.</title>
        <authorList>
            <person name="Brown C.T."/>
            <person name="Hug L.A."/>
            <person name="Thomas B.C."/>
            <person name="Sharon I."/>
            <person name="Castelle C.J."/>
            <person name="Singh A."/>
            <person name="Wilkins M.J."/>
            <person name="Williams K.H."/>
            <person name="Banfield J.F."/>
        </authorList>
    </citation>
    <scope>NUCLEOTIDE SEQUENCE [LARGE SCALE GENOMIC DNA]</scope>
</reference>
<dbReference type="EMBL" id="LCIN01000006">
    <property type="protein sequence ID" value="KKT57254.1"/>
    <property type="molecule type" value="Genomic_DNA"/>
</dbReference>
<evidence type="ECO:0000259" key="2">
    <source>
        <dbReference type="PROSITE" id="PS50975"/>
    </source>
</evidence>
<protein>
    <submittedName>
        <fullName evidence="3">RimK domain protein ATP-grasp</fullName>
    </submittedName>
</protein>